<reference evidence="3" key="1">
    <citation type="journal article" date="2019" name="Int. J. Syst. Evol. Microbiol.">
        <title>The Global Catalogue of Microorganisms (GCM) 10K type strain sequencing project: providing services to taxonomists for standard genome sequencing and annotation.</title>
        <authorList>
            <consortium name="The Broad Institute Genomics Platform"/>
            <consortium name="The Broad Institute Genome Sequencing Center for Infectious Disease"/>
            <person name="Wu L."/>
            <person name="Ma J."/>
        </authorList>
    </citation>
    <scope>NUCLEOTIDE SEQUENCE [LARGE SCALE GENOMIC DNA]</scope>
    <source>
        <strain evidence="3">NBRC 103632</strain>
    </source>
</reference>
<dbReference type="EMBL" id="BSPL01000023">
    <property type="protein sequence ID" value="GLS72980.1"/>
    <property type="molecule type" value="Genomic_DNA"/>
</dbReference>
<dbReference type="InterPro" id="IPR039022">
    <property type="entry name" value="KaiB-like"/>
</dbReference>
<proteinExistence type="predicted"/>
<evidence type="ECO:0000313" key="3">
    <source>
        <dbReference type="Proteomes" id="UP001157440"/>
    </source>
</evidence>
<dbReference type="SUPFAM" id="SSF52833">
    <property type="entry name" value="Thioredoxin-like"/>
    <property type="match status" value="1"/>
</dbReference>
<dbReference type="GO" id="GO:0048511">
    <property type="term" value="P:rhythmic process"/>
    <property type="evidence" value="ECO:0007669"/>
    <property type="project" value="InterPro"/>
</dbReference>
<dbReference type="AlphaFoldDB" id="A0AA37TGF7"/>
<dbReference type="InterPro" id="IPR036249">
    <property type="entry name" value="Thioredoxin-like_sf"/>
</dbReference>
<organism evidence="2 3">
    <name type="scientific">Methylobacterium tardum</name>
    <dbReference type="NCBI Taxonomy" id="374432"/>
    <lineage>
        <taxon>Bacteria</taxon>
        <taxon>Pseudomonadati</taxon>
        <taxon>Pseudomonadota</taxon>
        <taxon>Alphaproteobacteria</taxon>
        <taxon>Hyphomicrobiales</taxon>
        <taxon>Methylobacteriaceae</taxon>
        <taxon>Methylobacterium</taxon>
    </lineage>
</organism>
<name>A0AA37TGF7_9HYPH</name>
<comment type="caution">
    <text evidence="2">The sequence shown here is derived from an EMBL/GenBank/DDBJ whole genome shotgun (WGS) entry which is preliminary data.</text>
</comment>
<dbReference type="PANTHER" id="PTHR41709:SF2">
    <property type="entry name" value="CIRCADIAN CLOCK PROTEIN KAIB2"/>
    <property type="match status" value="1"/>
</dbReference>
<keyword evidence="3" id="KW-1185">Reference proteome</keyword>
<dbReference type="SMART" id="SM01248">
    <property type="entry name" value="KaiB"/>
    <property type="match status" value="1"/>
</dbReference>
<gene>
    <name evidence="2" type="primary">kaiB2</name>
    <name evidence="2" type="ORF">GCM10007890_49950</name>
</gene>
<dbReference type="CDD" id="cd02978">
    <property type="entry name" value="KaiB_like"/>
    <property type="match status" value="1"/>
</dbReference>
<feature type="domain" description="KaiB" evidence="1">
    <location>
        <begin position="17"/>
        <end position="98"/>
    </location>
</feature>
<dbReference type="RefSeq" id="WP_238195077.1">
    <property type="nucleotide sequence ID" value="NZ_BPQZ01000003.1"/>
</dbReference>
<dbReference type="PANTHER" id="PTHR41709">
    <property type="entry name" value="KAIB-LIKE PROTEIN 1"/>
    <property type="match status" value="1"/>
</dbReference>
<dbReference type="InterPro" id="IPR011649">
    <property type="entry name" value="KaiB_domain"/>
</dbReference>
<sequence>MSGGIAPSGAQDRYSLRLFVAGTAPRSLRAVEFLRRVCETHIPNRYELEIVDIYQQPDLAERDGILAAPTLLKVAPLPERRISGDLLDEDRLLRVLEIDPAMEAR</sequence>
<dbReference type="Pfam" id="PF07689">
    <property type="entry name" value="KaiB"/>
    <property type="match status" value="1"/>
</dbReference>
<protein>
    <submittedName>
        <fullName evidence="2">KaiB 1 protein</fullName>
    </submittedName>
</protein>
<accession>A0AA37TGF7</accession>
<dbReference type="Gene3D" id="3.40.30.10">
    <property type="entry name" value="Glutaredoxin"/>
    <property type="match status" value="1"/>
</dbReference>
<evidence type="ECO:0000313" key="2">
    <source>
        <dbReference type="EMBL" id="GLS72980.1"/>
    </source>
</evidence>
<dbReference type="Proteomes" id="UP001157440">
    <property type="component" value="Unassembled WGS sequence"/>
</dbReference>
<evidence type="ECO:0000259" key="1">
    <source>
        <dbReference type="SMART" id="SM01248"/>
    </source>
</evidence>